<dbReference type="AlphaFoldDB" id="A0A1X7J337"/>
<dbReference type="Proteomes" id="UP000193804">
    <property type="component" value="Unassembled WGS sequence"/>
</dbReference>
<dbReference type="STRING" id="1028.SAMN05661096_01242"/>
<dbReference type="RefSeq" id="WP_085516208.1">
    <property type="nucleotide sequence ID" value="NZ_FXAW01000002.1"/>
</dbReference>
<reference evidence="2" key="1">
    <citation type="submission" date="2017-04" db="EMBL/GenBank/DDBJ databases">
        <authorList>
            <person name="Varghese N."/>
            <person name="Submissions S."/>
        </authorList>
    </citation>
    <scope>NUCLEOTIDE SEQUENCE [LARGE SCALE GENOMIC DNA]</scope>
    <source>
        <strain evidence="2">DSM 4125</strain>
    </source>
</reference>
<proteinExistence type="predicted"/>
<name>A0A1X7J337_9BACT</name>
<dbReference type="EMBL" id="FXAW01000002">
    <property type="protein sequence ID" value="SMG21880.1"/>
    <property type="molecule type" value="Genomic_DNA"/>
</dbReference>
<evidence type="ECO:0000313" key="1">
    <source>
        <dbReference type="EMBL" id="SMG21880.1"/>
    </source>
</evidence>
<sequence length="116" mass="13678">MKRKNNIQSIKQTGSLIFGLAMAMLLFFQQPYANKNLDKAEKTEQSDKEEPQSEYRIMAYDVLLPVMQFNLFHSFDLLLEIPNPHKEDFTLFESVERAYHNYFQTLFRLIISPNAP</sequence>
<keyword evidence="2" id="KW-1185">Reference proteome</keyword>
<dbReference type="OrthoDB" id="980823at2"/>
<gene>
    <name evidence="1" type="ORF">SAMN05661096_01242</name>
</gene>
<evidence type="ECO:0000313" key="2">
    <source>
        <dbReference type="Proteomes" id="UP000193804"/>
    </source>
</evidence>
<accession>A0A1X7J337</accession>
<protein>
    <submittedName>
        <fullName evidence="1">Uncharacterized protein</fullName>
    </submittedName>
</protein>
<organism evidence="1 2">
    <name type="scientific">Marivirga sericea</name>
    <dbReference type="NCBI Taxonomy" id="1028"/>
    <lineage>
        <taxon>Bacteria</taxon>
        <taxon>Pseudomonadati</taxon>
        <taxon>Bacteroidota</taxon>
        <taxon>Cytophagia</taxon>
        <taxon>Cytophagales</taxon>
        <taxon>Marivirgaceae</taxon>
        <taxon>Marivirga</taxon>
    </lineage>
</organism>